<feature type="transmembrane region" description="Helical" evidence="1">
    <location>
        <begin position="42"/>
        <end position="62"/>
    </location>
</feature>
<protein>
    <recommendedName>
        <fullName evidence="4">Secreted protein</fullName>
    </recommendedName>
</protein>
<dbReference type="EMBL" id="HACA01022715">
    <property type="protein sequence ID" value="CDW40076.1"/>
    <property type="molecule type" value="Transcribed_RNA"/>
</dbReference>
<proteinExistence type="predicted"/>
<feature type="non-terminal residue" evidence="3">
    <location>
        <position position="1"/>
    </location>
</feature>
<keyword evidence="2" id="KW-0732">Signal</keyword>
<name>A0A0K2UQQ6_LEPSM</name>
<sequence>LFCLLLLLLQPLFLHCKASKCVQKEGSFLLSTLYYYSKHIIVNIIAKTRLLYFIIIIIYITIKTTQLARSLRTISIL</sequence>
<keyword evidence="1" id="KW-1133">Transmembrane helix</keyword>
<evidence type="ECO:0000256" key="2">
    <source>
        <dbReference type="SAM" id="SignalP"/>
    </source>
</evidence>
<keyword evidence="1" id="KW-0472">Membrane</keyword>
<keyword evidence="1" id="KW-0812">Transmembrane</keyword>
<organism evidence="3">
    <name type="scientific">Lepeophtheirus salmonis</name>
    <name type="common">Salmon louse</name>
    <name type="synonym">Caligus salmonis</name>
    <dbReference type="NCBI Taxonomy" id="72036"/>
    <lineage>
        <taxon>Eukaryota</taxon>
        <taxon>Metazoa</taxon>
        <taxon>Ecdysozoa</taxon>
        <taxon>Arthropoda</taxon>
        <taxon>Crustacea</taxon>
        <taxon>Multicrustacea</taxon>
        <taxon>Hexanauplia</taxon>
        <taxon>Copepoda</taxon>
        <taxon>Siphonostomatoida</taxon>
        <taxon>Caligidae</taxon>
        <taxon>Lepeophtheirus</taxon>
    </lineage>
</organism>
<feature type="signal peptide" evidence="2">
    <location>
        <begin position="1"/>
        <end position="18"/>
    </location>
</feature>
<feature type="chain" id="PRO_5005488913" description="Secreted protein" evidence="2">
    <location>
        <begin position="19"/>
        <end position="77"/>
    </location>
</feature>
<dbReference type="AlphaFoldDB" id="A0A0K2UQQ6"/>
<evidence type="ECO:0000256" key="1">
    <source>
        <dbReference type="SAM" id="Phobius"/>
    </source>
</evidence>
<reference evidence="3" key="1">
    <citation type="submission" date="2014-05" db="EMBL/GenBank/DDBJ databases">
        <authorList>
            <person name="Chronopoulou M."/>
        </authorList>
    </citation>
    <scope>NUCLEOTIDE SEQUENCE</scope>
    <source>
        <tissue evidence="3">Whole organism</tissue>
    </source>
</reference>
<accession>A0A0K2UQQ6</accession>
<evidence type="ECO:0000313" key="3">
    <source>
        <dbReference type="EMBL" id="CDW40076.1"/>
    </source>
</evidence>
<evidence type="ECO:0008006" key="4">
    <source>
        <dbReference type="Google" id="ProtNLM"/>
    </source>
</evidence>